<evidence type="ECO:0000313" key="5">
    <source>
        <dbReference type="EMBL" id="SFH41186.1"/>
    </source>
</evidence>
<accession>A0A1I2ZUA2</accession>
<evidence type="ECO:0000313" key="6">
    <source>
        <dbReference type="Proteomes" id="UP000323537"/>
    </source>
</evidence>
<protein>
    <submittedName>
        <fullName evidence="5">Predicted DNA binding protein, contains HTH domain</fullName>
    </submittedName>
</protein>
<dbReference type="Pfam" id="PF15915">
    <property type="entry name" value="BAT"/>
    <property type="match status" value="1"/>
</dbReference>
<feature type="domain" description="Bacterioopsin transcriptional activator GAF and HTH associated" evidence="4">
    <location>
        <begin position="13"/>
        <end position="158"/>
    </location>
</feature>
<dbReference type="PANTHER" id="PTHR34236">
    <property type="entry name" value="DIMETHYL SULFOXIDE REDUCTASE TRANSCRIPTIONAL ACTIVATOR"/>
    <property type="match status" value="1"/>
</dbReference>
<organism evidence="5 6">
    <name type="scientific">Halorubrum aquaticum</name>
    <dbReference type="NCBI Taxonomy" id="387340"/>
    <lineage>
        <taxon>Archaea</taxon>
        <taxon>Methanobacteriati</taxon>
        <taxon>Methanobacteriota</taxon>
        <taxon>Stenosarchaea group</taxon>
        <taxon>Halobacteria</taxon>
        <taxon>Halobacteriales</taxon>
        <taxon>Haloferacaceae</taxon>
        <taxon>Halorubrum</taxon>
    </lineage>
</organism>
<dbReference type="AlphaFoldDB" id="A0A1I2ZUA2"/>
<dbReference type="Gene3D" id="1.10.10.10">
    <property type="entry name" value="Winged helix-like DNA-binding domain superfamily/Winged helix DNA-binding domain"/>
    <property type="match status" value="1"/>
</dbReference>
<dbReference type="InterPro" id="IPR036388">
    <property type="entry name" value="WH-like_DNA-bd_sf"/>
</dbReference>
<dbReference type="EMBL" id="FOPZ01000003">
    <property type="protein sequence ID" value="SFH41186.1"/>
    <property type="molecule type" value="Genomic_DNA"/>
</dbReference>
<evidence type="ECO:0000256" key="2">
    <source>
        <dbReference type="ARBA" id="ARBA00023163"/>
    </source>
</evidence>
<proteinExistence type="predicted"/>
<sequence>MSTVEDQGDDRTDSVVEIELTVRNAGYPFVGVSGEEGCRVELAEIIPRPEARYAEFFNVLGAPPARIKHHTDSYETVETSLLREYDDGGLFEFVVSGNCPAHRLAELGALPRTVEGVNGQGRIVAEIPLRYDPSAVTESFFAEYPDFDLIAKRTKDTHTSMLTPSTFPRSLLNDLTDRQREVLRTAFEMGYYEWPRDCTGRDVADELDITSATFSEHVFTAERKILTVMFGSADGTRPPDVGSDE</sequence>
<dbReference type="Proteomes" id="UP000323537">
    <property type="component" value="Unassembled WGS sequence"/>
</dbReference>
<dbReference type="OrthoDB" id="165911at2157"/>
<gene>
    <name evidence="5" type="ORF">SAMN04488066_103119</name>
</gene>
<keyword evidence="2" id="KW-0804">Transcription</keyword>
<dbReference type="InterPro" id="IPR031803">
    <property type="entry name" value="BAT_GAF/HTH-assoc"/>
</dbReference>
<name>A0A1I2ZUA2_9EURY</name>
<dbReference type="Pfam" id="PF04967">
    <property type="entry name" value="HTH_10"/>
    <property type="match status" value="1"/>
</dbReference>
<keyword evidence="6" id="KW-1185">Reference proteome</keyword>
<evidence type="ECO:0000259" key="3">
    <source>
        <dbReference type="Pfam" id="PF04967"/>
    </source>
</evidence>
<feature type="domain" description="HTH bat-type" evidence="3">
    <location>
        <begin position="175"/>
        <end position="226"/>
    </location>
</feature>
<keyword evidence="1" id="KW-0805">Transcription regulation</keyword>
<dbReference type="RefSeq" id="WP_149783544.1">
    <property type="nucleotide sequence ID" value="NZ_BAAADP010000001.1"/>
</dbReference>
<evidence type="ECO:0000259" key="4">
    <source>
        <dbReference type="Pfam" id="PF15915"/>
    </source>
</evidence>
<dbReference type="PANTHER" id="PTHR34236:SF1">
    <property type="entry name" value="DIMETHYL SULFOXIDE REDUCTASE TRANSCRIPTIONAL ACTIVATOR"/>
    <property type="match status" value="1"/>
</dbReference>
<reference evidence="5 6" key="1">
    <citation type="submission" date="2016-10" db="EMBL/GenBank/DDBJ databases">
        <authorList>
            <person name="Varghese N."/>
            <person name="Submissions S."/>
        </authorList>
    </citation>
    <scope>NUCLEOTIDE SEQUENCE [LARGE SCALE GENOMIC DNA]</scope>
    <source>
        <strain evidence="5 6">CGMCC 1.6377</strain>
    </source>
</reference>
<evidence type="ECO:0000256" key="1">
    <source>
        <dbReference type="ARBA" id="ARBA00023015"/>
    </source>
</evidence>
<dbReference type="InterPro" id="IPR007050">
    <property type="entry name" value="HTH_bacterioopsin"/>
</dbReference>